<organism evidence="1 2">
    <name type="scientific">Campylobacter ureolyticus</name>
    <dbReference type="NCBI Taxonomy" id="827"/>
    <lineage>
        <taxon>Bacteria</taxon>
        <taxon>Pseudomonadati</taxon>
        <taxon>Campylobacterota</taxon>
        <taxon>Epsilonproteobacteria</taxon>
        <taxon>Campylobacterales</taxon>
        <taxon>Campylobacteraceae</taxon>
        <taxon>Campylobacter</taxon>
    </lineage>
</organism>
<dbReference type="RefSeq" id="WP_269480065.1">
    <property type="nucleotide sequence ID" value="NZ_JAPXGH010000001.1"/>
</dbReference>
<accession>A0A9Q4KS72</accession>
<dbReference type="EMBL" id="JAPXGP010000003">
    <property type="protein sequence ID" value="MCZ6161713.1"/>
    <property type="molecule type" value="Genomic_DNA"/>
</dbReference>
<evidence type="ECO:0000313" key="2">
    <source>
        <dbReference type="Proteomes" id="UP001075461"/>
    </source>
</evidence>
<evidence type="ECO:0008006" key="3">
    <source>
        <dbReference type="Google" id="ProtNLM"/>
    </source>
</evidence>
<dbReference type="AlphaFoldDB" id="A0A9Q4KS72"/>
<reference evidence="1" key="1">
    <citation type="submission" date="2022-12" db="EMBL/GenBank/DDBJ databases">
        <title>Species Delineation and Comparative Genomics within the Campylobacter ureolyticus Complex.</title>
        <authorList>
            <person name="Maki J."/>
            <person name="Howard M."/>
            <person name="Connelly S."/>
            <person name="Hardy D.J."/>
            <person name="Cameron A."/>
        </authorList>
    </citation>
    <scope>NUCLEOTIDE SEQUENCE</scope>
    <source>
        <strain evidence="1">URMC_786</strain>
    </source>
</reference>
<evidence type="ECO:0000313" key="1">
    <source>
        <dbReference type="EMBL" id="MCZ6161713.1"/>
    </source>
</evidence>
<comment type="caution">
    <text evidence="1">The sequence shown here is derived from an EMBL/GenBank/DDBJ whole genome shotgun (WGS) entry which is preliminary data.</text>
</comment>
<gene>
    <name evidence="1" type="ORF">O6B92_05105</name>
</gene>
<proteinExistence type="predicted"/>
<dbReference type="Proteomes" id="UP001075461">
    <property type="component" value="Unassembled WGS sequence"/>
</dbReference>
<protein>
    <recommendedName>
        <fullName evidence="3">Calcineurin-like phosphoesterase domain-containing protein</fullName>
    </recommendedName>
</protein>
<sequence length="75" mass="8739">MLYGHLHGNLASIKGRVLNVGYDLHGKILSVYDVIEFVKDVKNLENYHLSEMFLENQNLEDRKNLIKTIIKKINQ</sequence>
<name>A0A9Q4KS72_9BACT</name>